<keyword evidence="2" id="KW-1185">Reference proteome</keyword>
<gene>
    <name evidence="1" type="ORF">AM231_14940</name>
</gene>
<protein>
    <submittedName>
        <fullName evidence="1">Uncharacterized protein</fullName>
    </submittedName>
</protein>
<dbReference type="RefSeq" id="WP_054403237.1">
    <property type="nucleotide sequence ID" value="NZ_LIUT01000001.1"/>
</dbReference>
<name>A0A0M1P8E6_9BACL</name>
<dbReference type="OrthoDB" id="2616949at2"/>
<dbReference type="AlphaFoldDB" id="A0A0M1P8E6"/>
<evidence type="ECO:0000313" key="1">
    <source>
        <dbReference type="EMBL" id="KOR90294.1"/>
    </source>
</evidence>
<dbReference type="Proteomes" id="UP000036932">
    <property type="component" value="Unassembled WGS sequence"/>
</dbReference>
<organism evidence="1 2">
    <name type="scientific">Paenibacillus solani</name>
    <dbReference type="NCBI Taxonomy" id="1705565"/>
    <lineage>
        <taxon>Bacteria</taxon>
        <taxon>Bacillati</taxon>
        <taxon>Bacillota</taxon>
        <taxon>Bacilli</taxon>
        <taxon>Bacillales</taxon>
        <taxon>Paenibacillaceae</taxon>
        <taxon>Paenibacillus</taxon>
    </lineage>
</organism>
<accession>A0A0M1P8E6</accession>
<dbReference type="EMBL" id="LIUT01000001">
    <property type="protein sequence ID" value="KOR90294.1"/>
    <property type="molecule type" value="Genomic_DNA"/>
</dbReference>
<sequence length="141" mass="16639">MSDISSVIKMIDNAAIQQDYKEIEKLIKILDISDQHELHSLLNEKTIEVITEHKDKINIASSVKEHIVWFHFYKLSWSDEMLDQLINIYKEEHYLALESRVISAMKSDEIDVSQIEKLECVFSSLEFKKQIENWKKRNSLA</sequence>
<evidence type="ECO:0000313" key="2">
    <source>
        <dbReference type="Proteomes" id="UP000036932"/>
    </source>
</evidence>
<dbReference type="PATRIC" id="fig|1705565.3.peg.5040"/>
<reference evidence="2" key="1">
    <citation type="submission" date="2015-08" db="EMBL/GenBank/DDBJ databases">
        <title>Genome sequencing project for genomic taxonomy and phylogenomics of Bacillus-like bacteria.</title>
        <authorList>
            <person name="Liu B."/>
            <person name="Wang J."/>
            <person name="Zhu Y."/>
            <person name="Liu G."/>
            <person name="Chen Q."/>
            <person name="Chen Z."/>
            <person name="Lan J."/>
            <person name="Che J."/>
            <person name="Ge C."/>
            <person name="Shi H."/>
            <person name="Pan Z."/>
            <person name="Liu X."/>
        </authorList>
    </citation>
    <scope>NUCLEOTIDE SEQUENCE [LARGE SCALE GENOMIC DNA]</scope>
    <source>
        <strain evidence="2">FJAT-22460</strain>
    </source>
</reference>
<proteinExistence type="predicted"/>
<comment type="caution">
    <text evidence="1">The sequence shown here is derived from an EMBL/GenBank/DDBJ whole genome shotgun (WGS) entry which is preliminary data.</text>
</comment>